<gene>
    <name evidence="1" type="ORF">B0H64DRAFT_180493</name>
</gene>
<comment type="caution">
    <text evidence="1">The sequence shown here is derived from an EMBL/GenBank/DDBJ whole genome shotgun (WGS) entry which is preliminary data.</text>
</comment>
<reference evidence="1" key="2">
    <citation type="submission" date="2023-06" db="EMBL/GenBank/DDBJ databases">
        <authorList>
            <consortium name="Lawrence Berkeley National Laboratory"/>
            <person name="Haridas S."/>
            <person name="Hensen N."/>
            <person name="Bonometti L."/>
            <person name="Westerberg I."/>
            <person name="Brannstrom I.O."/>
            <person name="Guillou S."/>
            <person name="Cros-Aarteil S."/>
            <person name="Calhoun S."/>
            <person name="Kuo A."/>
            <person name="Mondo S."/>
            <person name="Pangilinan J."/>
            <person name="Riley R."/>
            <person name="Labutti K."/>
            <person name="Andreopoulos B."/>
            <person name="Lipzen A."/>
            <person name="Chen C."/>
            <person name="Yanf M."/>
            <person name="Daum C."/>
            <person name="Ng V."/>
            <person name="Clum A."/>
            <person name="Steindorff A."/>
            <person name="Ohm R."/>
            <person name="Martin F."/>
            <person name="Silar P."/>
            <person name="Natvig D."/>
            <person name="Lalanne C."/>
            <person name="Gautier V."/>
            <person name="Ament-Velasquez S.L."/>
            <person name="Kruys A."/>
            <person name="Hutchinson M.I."/>
            <person name="Powell A.J."/>
            <person name="Barry K."/>
            <person name="Miller A.N."/>
            <person name="Grigoriev I.V."/>
            <person name="Debuchy R."/>
            <person name="Gladieux P."/>
            <person name="Thoren M.H."/>
            <person name="Johannesson H."/>
        </authorList>
    </citation>
    <scope>NUCLEOTIDE SEQUENCE</scope>
    <source>
        <strain evidence="1">CBS 168.71</strain>
    </source>
</reference>
<accession>A0AAE0HCQ2</accession>
<reference evidence="1" key="1">
    <citation type="journal article" date="2023" name="Mol. Phylogenet. Evol.">
        <title>Genome-scale phylogeny and comparative genomics of the fungal order Sordariales.</title>
        <authorList>
            <person name="Hensen N."/>
            <person name="Bonometti L."/>
            <person name="Westerberg I."/>
            <person name="Brannstrom I.O."/>
            <person name="Guillou S."/>
            <person name="Cros-Aarteil S."/>
            <person name="Calhoun S."/>
            <person name="Haridas S."/>
            <person name="Kuo A."/>
            <person name="Mondo S."/>
            <person name="Pangilinan J."/>
            <person name="Riley R."/>
            <person name="LaButti K."/>
            <person name="Andreopoulos B."/>
            <person name="Lipzen A."/>
            <person name="Chen C."/>
            <person name="Yan M."/>
            <person name="Daum C."/>
            <person name="Ng V."/>
            <person name="Clum A."/>
            <person name="Steindorff A."/>
            <person name="Ohm R.A."/>
            <person name="Martin F."/>
            <person name="Silar P."/>
            <person name="Natvig D.O."/>
            <person name="Lalanne C."/>
            <person name="Gautier V."/>
            <person name="Ament-Velasquez S.L."/>
            <person name="Kruys A."/>
            <person name="Hutchinson M.I."/>
            <person name="Powell A.J."/>
            <person name="Barry K."/>
            <person name="Miller A.N."/>
            <person name="Grigoriev I.V."/>
            <person name="Debuchy R."/>
            <person name="Gladieux P."/>
            <person name="Hiltunen Thoren M."/>
            <person name="Johannesson H."/>
        </authorList>
    </citation>
    <scope>NUCLEOTIDE SEQUENCE</scope>
    <source>
        <strain evidence="1">CBS 168.71</strain>
    </source>
</reference>
<organism evidence="1 2">
    <name type="scientific">Chaetomium fimeti</name>
    <dbReference type="NCBI Taxonomy" id="1854472"/>
    <lineage>
        <taxon>Eukaryota</taxon>
        <taxon>Fungi</taxon>
        <taxon>Dikarya</taxon>
        <taxon>Ascomycota</taxon>
        <taxon>Pezizomycotina</taxon>
        <taxon>Sordariomycetes</taxon>
        <taxon>Sordariomycetidae</taxon>
        <taxon>Sordariales</taxon>
        <taxon>Chaetomiaceae</taxon>
        <taxon>Chaetomium</taxon>
    </lineage>
</organism>
<evidence type="ECO:0000313" key="1">
    <source>
        <dbReference type="EMBL" id="KAK3294118.1"/>
    </source>
</evidence>
<evidence type="ECO:0008006" key="3">
    <source>
        <dbReference type="Google" id="ProtNLM"/>
    </source>
</evidence>
<sequence>MNAMPHVAAFHELHGALASFSEDSDSHADNLSPLFDRFAAPDVSVRFVGQEFMLARDLKGLQAVKEYFQGTFLPAFYGALDTTKPVHSEPPIFMGSHDSEWSAVEMRGSATTKNGKPWVNEVVLVVRSNKAGKWVEVKVYMDTLHLQTHLLQAK</sequence>
<dbReference type="RefSeq" id="XP_062657632.1">
    <property type="nucleotide sequence ID" value="XM_062798907.1"/>
</dbReference>
<proteinExistence type="predicted"/>
<protein>
    <recommendedName>
        <fullName evidence="3">SnoaL-like domain-containing protein</fullName>
    </recommendedName>
</protein>
<dbReference type="EMBL" id="JAUEPN010000005">
    <property type="protein sequence ID" value="KAK3294118.1"/>
    <property type="molecule type" value="Genomic_DNA"/>
</dbReference>
<dbReference type="SUPFAM" id="SSF54427">
    <property type="entry name" value="NTF2-like"/>
    <property type="match status" value="1"/>
</dbReference>
<name>A0AAE0HCQ2_9PEZI</name>
<dbReference type="AlphaFoldDB" id="A0AAE0HCQ2"/>
<dbReference type="InterPro" id="IPR032710">
    <property type="entry name" value="NTF2-like_dom_sf"/>
</dbReference>
<keyword evidence="2" id="KW-1185">Reference proteome</keyword>
<dbReference type="Gene3D" id="3.10.450.50">
    <property type="match status" value="1"/>
</dbReference>
<evidence type="ECO:0000313" key="2">
    <source>
        <dbReference type="Proteomes" id="UP001278766"/>
    </source>
</evidence>
<dbReference type="GeneID" id="87835855"/>
<dbReference type="Proteomes" id="UP001278766">
    <property type="component" value="Unassembled WGS sequence"/>
</dbReference>